<protein>
    <submittedName>
        <fullName evidence="2">Uncharacterized protein</fullName>
    </submittedName>
</protein>
<dbReference type="AlphaFoldDB" id="A0A8T0FT69"/>
<feature type="region of interest" description="Disordered" evidence="1">
    <location>
        <begin position="318"/>
        <end position="337"/>
    </location>
</feature>
<sequence length="724" mass="83346">MKVPSAESFLMKHGNIKSSHEEYTPKVLPPSMREIIHKNTTEILRRIRRELREFTRFVEDVQKKTPSQYQLPDGSPMPEAPKPAEGLRPVQPVDPRPKNAPLRDAFLMIRNLLWRISNVIDQVAADIPAEDDHRRDVQSPHFDYYYAQYVFQLALYILQTVGEEIETFSKVLAEVSTDDALSKLPPKVDEIDANLSSHKITPHGHEAIHDFETSPRSSETSSDESNNASDGDVPKIELKRRAVEAMELLILLSDKMFHYFQEKGLPEFDEMQQVEFSKKALGISDLCETCSWKLARELRRYSSRENLFEEKYEKSANEMPFSSHSHPQTHSLKLKGRHAHFDASTRKSYFKFDSKPIDIQTDEKSSTHMSPKQNYISDHGITMTYQKQDRPFKEKMLRLNYTASTFLDTLQQMKESKLEHTAQYTDDFAILKKIQADIRQIANELDDVTPCSVDNCERHTPDNLRQPLLTENLEHTTEREIAVMDTGNTPEKNNKDEDQPVQMDIESESPFQPVDKRHTAKRKNSVENLDRLNALRHYDLLASPSHKEPLITGQTETATVVNQRKGSDNMIVSVLTVTEDPGRSERIINTEQNDNINFNLQKFCTLLKEEFKRIFEEKYITTQHETSDSIAIANMLIQCFREASKGAEEDKKSSTIRFDVIAHSSQDADDESKLNNIKPIIKDDVSPADEDEKQLDKTVEQFVKDTYQLAVSALEKQKRHAHSI</sequence>
<feature type="region of interest" description="Disordered" evidence="1">
    <location>
        <begin position="506"/>
        <end position="525"/>
    </location>
</feature>
<feature type="compositionally biased region" description="Polar residues" evidence="1">
    <location>
        <begin position="320"/>
        <end position="331"/>
    </location>
</feature>
<proteinExistence type="predicted"/>
<accession>A0A8T0FT69</accession>
<evidence type="ECO:0000256" key="1">
    <source>
        <dbReference type="SAM" id="MobiDB-lite"/>
    </source>
</evidence>
<organism evidence="2 3">
    <name type="scientific">Argiope bruennichi</name>
    <name type="common">Wasp spider</name>
    <name type="synonym">Aranea bruennichi</name>
    <dbReference type="NCBI Taxonomy" id="94029"/>
    <lineage>
        <taxon>Eukaryota</taxon>
        <taxon>Metazoa</taxon>
        <taxon>Ecdysozoa</taxon>
        <taxon>Arthropoda</taxon>
        <taxon>Chelicerata</taxon>
        <taxon>Arachnida</taxon>
        <taxon>Araneae</taxon>
        <taxon>Araneomorphae</taxon>
        <taxon>Entelegynae</taxon>
        <taxon>Araneoidea</taxon>
        <taxon>Araneidae</taxon>
        <taxon>Argiope</taxon>
    </lineage>
</organism>
<dbReference type="Proteomes" id="UP000807504">
    <property type="component" value="Unassembled WGS sequence"/>
</dbReference>
<keyword evidence="3" id="KW-1185">Reference proteome</keyword>
<gene>
    <name evidence="2" type="ORF">HNY73_001994</name>
</gene>
<evidence type="ECO:0000313" key="2">
    <source>
        <dbReference type="EMBL" id="KAF8793966.1"/>
    </source>
</evidence>
<feature type="region of interest" description="Disordered" evidence="1">
    <location>
        <begin position="63"/>
        <end position="95"/>
    </location>
</feature>
<evidence type="ECO:0000313" key="3">
    <source>
        <dbReference type="Proteomes" id="UP000807504"/>
    </source>
</evidence>
<feature type="region of interest" description="Disordered" evidence="1">
    <location>
        <begin position="204"/>
        <end position="233"/>
    </location>
</feature>
<dbReference type="EMBL" id="JABXBU010000002">
    <property type="protein sequence ID" value="KAF8793966.1"/>
    <property type="molecule type" value="Genomic_DNA"/>
</dbReference>
<comment type="caution">
    <text evidence="2">The sequence shown here is derived from an EMBL/GenBank/DDBJ whole genome shotgun (WGS) entry which is preliminary data.</text>
</comment>
<reference evidence="2" key="1">
    <citation type="journal article" date="2020" name="bioRxiv">
        <title>Chromosome-level reference genome of the European wasp spider Argiope bruennichi: a resource for studies on range expansion and evolutionary adaptation.</title>
        <authorList>
            <person name="Sheffer M.M."/>
            <person name="Hoppe A."/>
            <person name="Krehenwinkel H."/>
            <person name="Uhl G."/>
            <person name="Kuss A.W."/>
            <person name="Jensen L."/>
            <person name="Jensen C."/>
            <person name="Gillespie R.G."/>
            <person name="Hoff K.J."/>
            <person name="Prost S."/>
        </authorList>
    </citation>
    <scope>NUCLEOTIDE SEQUENCE</scope>
</reference>
<feature type="compositionally biased region" description="Basic and acidic residues" evidence="1">
    <location>
        <begin position="204"/>
        <end position="213"/>
    </location>
</feature>
<name>A0A8T0FT69_ARGBR</name>
<feature type="compositionally biased region" description="Low complexity" evidence="1">
    <location>
        <begin position="214"/>
        <end position="230"/>
    </location>
</feature>
<feature type="region of interest" description="Disordered" evidence="1">
    <location>
        <begin position="669"/>
        <end position="694"/>
    </location>
</feature>
<reference evidence="2" key="2">
    <citation type="submission" date="2020-06" db="EMBL/GenBank/DDBJ databases">
        <authorList>
            <person name="Sheffer M."/>
        </authorList>
    </citation>
    <scope>NUCLEOTIDE SEQUENCE</scope>
</reference>